<comment type="caution">
    <text evidence="3">The sequence shown here is derived from an EMBL/GenBank/DDBJ whole genome shotgun (WGS) entry which is preliminary data.</text>
</comment>
<organism evidence="3 4">
    <name type="scientific">Pelomonas lactea</name>
    <dbReference type="NCBI Taxonomy" id="3299030"/>
    <lineage>
        <taxon>Bacteria</taxon>
        <taxon>Pseudomonadati</taxon>
        <taxon>Pseudomonadota</taxon>
        <taxon>Betaproteobacteria</taxon>
        <taxon>Burkholderiales</taxon>
        <taxon>Sphaerotilaceae</taxon>
        <taxon>Roseateles</taxon>
    </lineage>
</organism>
<reference evidence="3 4" key="1">
    <citation type="submission" date="2024-08" db="EMBL/GenBank/DDBJ databases">
        <authorList>
            <person name="Lu H."/>
        </authorList>
    </citation>
    <scope>NUCLEOTIDE SEQUENCE [LARGE SCALE GENOMIC DNA]</scope>
    <source>
        <strain evidence="3 4">DXS20W</strain>
    </source>
</reference>
<keyword evidence="1" id="KW-0808">Transferase</keyword>
<dbReference type="Proteomes" id="UP001606302">
    <property type="component" value="Unassembled WGS sequence"/>
</dbReference>
<dbReference type="InterPro" id="IPR036901">
    <property type="entry name" value="Asp/Orn_carbamoylTrfase_sf"/>
</dbReference>
<feature type="domain" description="Aspartate/ornithine carbamoyltransferase carbamoyl-P binding" evidence="2">
    <location>
        <begin position="8"/>
        <end position="134"/>
    </location>
</feature>
<evidence type="ECO:0000313" key="3">
    <source>
        <dbReference type="EMBL" id="MFG6463071.1"/>
    </source>
</evidence>
<gene>
    <name evidence="3" type="ORF">ACG04Q_15975</name>
</gene>
<name>A0ABW7GM81_9BURK</name>
<evidence type="ECO:0000256" key="1">
    <source>
        <dbReference type="ARBA" id="ARBA00022679"/>
    </source>
</evidence>
<dbReference type="RefSeq" id="WP_394511946.1">
    <property type="nucleotide sequence ID" value="NZ_JBIGHX010000005.1"/>
</dbReference>
<proteinExistence type="predicted"/>
<keyword evidence="4" id="KW-1185">Reference proteome</keyword>
<evidence type="ECO:0000259" key="2">
    <source>
        <dbReference type="Pfam" id="PF02729"/>
    </source>
</evidence>
<evidence type="ECO:0000313" key="4">
    <source>
        <dbReference type="Proteomes" id="UP001606302"/>
    </source>
</evidence>
<sequence length="155" mass="15975">MLPHASPWSADNGLALIADAERLKRAAASDAGLPQLLRGKRLALLSDDLDGPAATAFVRAATELGGQVARVRASGLGDRHARNLASLLGQLYDAIECQGLPAAELGELGRHAGVPVFDGIADAGHPLRQLADTMDGETAGNHRHLLQALLAAALG</sequence>
<protein>
    <submittedName>
        <fullName evidence="3">Ornithine carbamoyltransferase</fullName>
    </submittedName>
</protein>
<accession>A0ABW7GM81</accession>
<dbReference type="SUPFAM" id="SSF53671">
    <property type="entry name" value="Aspartate/ornithine carbamoyltransferase"/>
    <property type="match status" value="1"/>
</dbReference>
<dbReference type="Pfam" id="PF02729">
    <property type="entry name" value="OTCace_N"/>
    <property type="match status" value="1"/>
</dbReference>
<dbReference type="EMBL" id="JBIGHX010000005">
    <property type="protein sequence ID" value="MFG6463071.1"/>
    <property type="molecule type" value="Genomic_DNA"/>
</dbReference>
<dbReference type="InterPro" id="IPR006132">
    <property type="entry name" value="Asp/Orn_carbamoyltranf_P-bd"/>
</dbReference>
<dbReference type="Gene3D" id="3.40.50.1370">
    <property type="entry name" value="Aspartate/ornithine carbamoyltransferase"/>
    <property type="match status" value="1"/>
</dbReference>